<proteinExistence type="predicted"/>
<reference evidence="1" key="1">
    <citation type="submission" date="2020-01" db="EMBL/GenBank/DDBJ databases">
        <authorList>
            <consortium name="DOE Joint Genome Institute"/>
            <person name="Haridas S."/>
            <person name="Albert R."/>
            <person name="Binder M."/>
            <person name="Bloem J."/>
            <person name="Labutti K."/>
            <person name="Salamov A."/>
            <person name="Andreopoulos B."/>
            <person name="Baker S.E."/>
            <person name="Barry K."/>
            <person name="Bills G."/>
            <person name="Bluhm B.H."/>
            <person name="Cannon C."/>
            <person name="Castanera R."/>
            <person name="Culley D.E."/>
            <person name="Daum C."/>
            <person name="Ezra D."/>
            <person name="Gonzalez J.B."/>
            <person name="Henrissat B."/>
            <person name="Kuo A."/>
            <person name="Liang C."/>
            <person name="Lipzen A."/>
            <person name="Lutzoni F."/>
            <person name="Magnuson J."/>
            <person name="Mondo S."/>
            <person name="Nolan M."/>
            <person name="Ohm R."/>
            <person name="Pangilinan J."/>
            <person name="Park H.-J."/>
            <person name="Ramirez L."/>
            <person name="Alfaro M."/>
            <person name="Sun H."/>
            <person name="Tritt A."/>
            <person name="Yoshinaga Y."/>
            <person name="Zwiers L.-H."/>
            <person name="Turgeon B.G."/>
            <person name="Goodwin S.B."/>
            <person name="Spatafora J.W."/>
            <person name="Crous P.W."/>
            <person name="Grigoriev I.V."/>
        </authorList>
    </citation>
    <scope>NUCLEOTIDE SEQUENCE</scope>
    <source>
        <strain evidence="1">IPT5</strain>
    </source>
</reference>
<evidence type="ECO:0000313" key="2">
    <source>
        <dbReference type="Proteomes" id="UP000799423"/>
    </source>
</evidence>
<dbReference type="OrthoDB" id="2590011at2759"/>
<organism evidence="1 2">
    <name type="scientific">Plenodomus tracheiphilus IPT5</name>
    <dbReference type="NCBI Taxonomy" id="1408161"/>
    <lineage>
        <taxon>Eukaryota</taxon>
        <taxon>Fungi</taxon>
        <taxon>Dikarya</taxon>
        <taxon>Ascomycota</taxon>
        <taxon>Pezizomycotina</taxon>
        <taxon>Dothideomycetes</taxon>
        <taxon>Pleosporomycetidae</taxon>
        <taxon>Pleosporales</taxon>
        <taxon>Pleosporineae</taxon>
        <taxon>Leptosphaeriaceae</taxon>
        <taxon>Plenodomus</taxon>
    </lineage>
</organism>
<sequence length="159" mass="17784">MTTPPATSLLQIDATVIGMDFVLTLESPCLSHIDIAHSESNRTSTGHALMASASILHQNHNPPGERLNSETSWQVPGLGLERLLELSESIVLDECELTPVQAWDYIRRHPQFAELETERLEVLKEKLVRQIKCYGFGGVIDRNVLEDAVFETFVVGRVF</sequence>
<dbReference type="Proteomes" id="UP000799423">
    <property type="component" value="Unassembled WGS sequence"/>
</dbReference>
<evidence type="ECO:0000313" key="1">
    <source>
        <dbReference type="EMBL" id="KAF2855539.1"/>
    </source>
</evidence>
<accession>A0A6A7BM79</accession>
<dbReference type="EMBL" id="MU006290">
    <property type="protein sequence ID" value="KAF2855539.1"/>
    <property type="molecule type" value="Genomic_DNA"/>
</dbReference>
<keyword evidence="2" id="KW-1185">Reference proteome</keyword>
<dbReference type="AlphaFoldDB" id="A0A6A7BM79"/>
<name>A0A6A7BM79_9PLEO</name>
<protein>
    <submittedName>
        <fullName evidence="1">Uncharacterized protein</fullName>
    </submittedName>
</protein>
<gene>
    <name evidence="1" type="ORF">T440DRAFT_513649</name>
</gene>